<keyword evidence="3" id="KW-0677">Repeat</keyword>
<name>A0A154W4G9_9PROT</name>
<evidence type="ECO:0000313" key="5">
    <source>
        <dbReference type="EMBL" id="KZD08349.1"/>
    </source>
</evidence>
<dbReference type="SUPFAM" id="SSF48452">
    <property type="entry name" value="TPR-like"/>
    <property type="match status" value="1"/>
</dbReference>
<keyword evidence="4" id="KW-0802">TPR repeat</keyword>
<evidence type="ECO:0000256" key="2">
    <source>
        <dbReference type="ARBA" id="ARBA00019992"/>
    </source>
</evidence>
<proteinExistence type="inferred from homology"/>
<dbReference type="InterPro" id="IPR011990">
    <property type="entry name" value="TPR-like_helical_dom_sf"/>
</dbReference>
<sequence>MAMQQDERGLALTTDSAEAAAAFNGAIQDYLEYRLSGGEKLKQALAADPGFVMGLILRGYFMLLIGSNATVPAARKALAQAQAGAQAGAASITPRERLHLAALEAWAAGDTATACAVWEQLLAEYPTDVLALRLHHFASFWLGRSAALRDLPAGVLPAWDEDMPGYGNVLGMLSFGLEESGDYAEAERVGRRAVEINPEDLWSVHAVAHVLEMQGRLKDGMAWLSQPAGSWGDRNPFKDHIWWHTALFPLEAGEYDRVLALYDAEVEVDENGFYLDVQNAASLLLRLEFCGVDVGNRWDLLGDVAAKRLNDHVLAFTDTHFMIALAKSGRKADAETLLASLRAFGAAPGGNSAALVAGPLTAPISEAILAFAEKRFDRALALMLPLRHDWQAIGASHAQRDIFHQIVIEAALGAGRAPLARLLLAQRSQIRPHSRYSWLRYADALDLSGETAEAAQARQTAAAIRLQ</sequence>
<reference evidence="5 6" key="1">
    <citation type="submission" date="2015-12" db="EMBL/GenBank/DDBJ databases">
        <title>Genome sequence of Oceanibaculum pacificum MCCC 1A02656.</title>
        <authorList>
            <person name="Lu L."/>
            <person name="Lai Q."/>
            <person name="Shao Z."/>
            <person name="Qian P."/>
        </authorList>
    </citation>
    <scope>NUCLEOTIDE SEQUENCE [LARGE SCALE GENOMIC DNA]</scope>
    <source>
        <strain evidence="5 6">MCCC 1A02656</strain>
    </source>
</reference>
<dbReference type="Proteomes" id="UP000076400">
    <property type="component" value="Unassembled WGS sequence"/>
</dbReference>
<comment type="caution">
    <text evidence="5">The sequence shown here is derived from an EMBL/GenBank/DDBJ whole genome shotgun (WGS) entry which is preliminary data.</text>
</comment>
<evidence type="ECO:0000256" key="4">
    <source>
        <dbReference type="ARBA" id="ARBA00022803"/>
    </source>
</evidence>
<protein>
    <recommendedName>
        <fullName evidence="2">Tetratricopeptide repeat protein 38</fullName>
    </recommendedName>
</protein>
<dbReference type="STRING" id="580166.AUP43_01745"/>
<organism evidence="5 6">
    <name type="scientific">Oceanibaculum pacificum</name>
    <dbReference type="NCBI Taxonomy" id="580166"/>
    <lineage>
        <taxon>Bacteria</taxon>
        <taxon>Pseudomonadati</taxon>
        <taxon>Pseudomonadota</taxon>
        <taxon>Alphaproteobacteria</taxon>
        <taxon>Rhodospirillales</taxon>
        <taxon>Oceanibaculaceae</taxon>
        <taxon>Oceanibaculum</taxon>
    </lineage>
</organism>
<dbReference type="PANTHER" id="PTHR16263">
    <property type="entry name" value="TETRATRICOPEPTIDE REPEAT PROTEIN 38"/>
    <property type="match status" value="1"/>
</dbReference>
<keyword evidence="6" id="KW-1185">Reference proteome</keyword>
<dbReference type="AlphaFoldDB" id="A0A154W4G9"/>
<dbReference type="InterPro" id="IPR033891">
    <property type="entry name" value="TTC38"/>
</dbReference>
<evidence type="ECO:0000256" key="1">
    <source>
        <dbReference type="ARBA" id="ARBA00005857"/>
    </source>
</evidence>
<dbReference type="EMBL" id="LPXN01000105">
    <property type="protein sequence ID" value="KZD08349.1"/>
    <property type="molecule type" value="Genomic_DNA"/>
</dbReference>
<evidence type="ECO:0000256" key="3">
    <source>
        <dbReference type="ARBA" id="ARBA00022737"/>
    </source>
</evidence>
<comment type="similarity">
    <text evidence="1">Belongs to the TTC38 family.</text>
</comment>
<evidence type="ECO:0000313" key="6">
    <source>
        <dbReference type="Proteomes" id="UP000076400"/>
    </source>
</evidence>
<accession>A0A154W4G9</accession>
<dbReference type="Gene3D" id="1.25.40.10">
    <property type="entry name" value="Tetratricopeptide repeat domain"/>
    <property type="match status" value="1"/>
</dbReference>
<dbReference type="PANTHER" id="PTHR16263:SF4">
    <property type="entry name" value="TETRATRICOPEPTIDE REPEAT PROTEIN 38"/>
    <property type="match status" value="1"/>
</dbReference>
<gene>
    <name evidence="5" type="ORF">AUP43_01745</name>
</gene>
<dbReference type="CDD" id="cd05804">
    <property type="entry name" value="StaR_like"/>
    <property type="match status" value="1"/>
</dbReference>